<dbReference type="AlphaFoldDB" id="A0A7W6DHX8"/>
<dbReference type="CDD" id="cd00531">
    <property type="entry name" value="NTF2_like"/>
    <property type="match status" value="1"/>
</dbReference>
<dbReference type="Pfam" id="PF13577">
    <property type="entry name" value="SnoaL_4"/>
    <property type="match status" value="1"/>
</dbReference>
<feature type="domain" description="SnoaL-like" evidence="1">
    <location>
        <begin position="6"/>
        <end position="138"/>
    </location>
</feature>
<organism evidence="2 3">
    <name type="scientific">Sphingobium fontiphilum</name>
    <dbReference type="NCBI Taxonomy" id="944425"/>
    <lineage>
        <taxon>Bacteria</taxon>
        <taxon>Pseudomonadati</taxon>
        <taxon>Pseudomonadota</taxon>
        <taxon>Alphaproteobacteria</taxon>
        <taxon>Sphingomonadales</taxon>
        <taxon>Sphingomonadaceae</taxon>
        <taxon>Sphingobium</taxon>
    </lineage>
</organism>
<reference evidence="2 3" key="1">
    <citation type="submission" date="2020-08" db="EMBL/GenBank/DDBJ databases">
        <title>Genomic Encyclopedia of Type Strains, Phase IV (KMG-IV): sequencing the most valuable type-strain genomes for metagenomic binning, comparative biology and taxonomic classification.</title>
        <authorList>
            <person name="Goeker M."/>
        </authorList>
    </citation>
    <scope>NUCLEOTIDE SEQUENCE [LARGE SCALE GENOMIC DNA]</scope>
    <source>
        <strain evidence="2 3">DSM 29348</strain>
    </source>
</reference>
<dbReference type="InterPro" id="IPR032710">
    <property type="entry name" value="NTF2-like_dom_sf"/>
</dbReference>
<evidence type="ECO:0000313" key="3">
    <source>
        <dbReference type="Proteomes" id="UP000552757"/>
    </source>
</evidence>
<dbReference type="InterPro" id="IPR037401">
    <property type="entry name" value="SnoaL-like"/>
</dbReference>
<dbReference type="Gene3D" id="3.10.450.50">
    <property type="match status" value="1"/>
</dbReference>
<keyword evidence="3" id="KW-1185">Reference proteome</keyword>
<gene>
    <name evidence="2" type="ORF">GGR44_002757</name>
</gene>
<accession>A0A7W6DHX8</accession>
<dbReference type="EMBL" id="JACIEB010000006">
    <property type="protein sequence ID" value="MBB3983077.1"/>
    <property type="molecule type" value="Genomic_DNA"/>
</dbReference>
<evidence type="ECO:0000259" key="1">
    <source>
        <dbReference type="Pfam" id="PF13577"/>
    </source>
</evidence>
<proteinExistence type="predicted"/>
<sequence>MDLIEKLWAIEEIKQLKARYFRFMDGKDWAGMRTIFTDDATFDARTALSIEPQGGEDAIVRGGEAIAAFIEGAVTALRTTHHGHCHEITIDGPDDAHGVIAMEDIVWTADRSTLIVHGTGHYHEHYRRVDGVWRIARSRLTRLDVKTG</sequence>
<dbReference type="Proteomes" id="UP000552757">
    <property type="component" value="Unassembled WGS sequence"/>
</dbReference>
<comment type="caution">
    <text evidence="2">The sequence shown here is derived from an EMBL/GenBank/DDBJ whole genome shotgun (WGS) entry which is preliminary data.</text>
</comment>
<evidence type="ECO:0000313" key="2">
    <source>
        <dbReference type="EMBL" id="MBB3983077.1"/>
    </source>
</evidence>
<protein>
    <recommendedName>
        <fullName evidence="1">SnoaL-like domain-containing protein</fullName>
    </recommendedName>
</protein>
<name>A0A7W6DHX8_9SPHN</name>
<dbReference type="RefSeq" id="WP_183956071.1">
    <property type="nucleotide sequence ID" value="NZ_JACIEB010000006.1"/>
</dbReference>
<dbReference type="SUPFAM" id="SSF54427">
    <property type="entry name" value="NTF2-like"/>
    <property type="match status" value="1"/>
</dbReference>